<dbReference type="AlphaFoldDB" id="A0A6M3JEP2"/>
<reference evidence="1" key="1">
    <citation type="submission" date="2020-03" db="EMBL/GenBank/DDBJ databases">
        <title>The deep terrestrial virosphere.</title>
        <authorList>
            <person name="Holmfeldt K."/>
            <person name="Nilsson E."/>
            <person name="Simone D."/>
            <person name="Lopez-Fernandez M."/>
            <person name="Wu X."/>
            <person name="de Brujin I."/>
            <person name="Lundin D."/>
            <person name="Andersson A."/>
            <person name="Bertilsson S."/>
            <person name="Dopson M."/>
        </authorList>
    </citation>
    <scope>NUCLEOTIDE SEQUENCE</scope>
    <source>
        <strain evidence="1">MM415A07005</strain>
    </source>
</reference>
<proteinExistence type="predicted"/>
<accession>A0A6M3JEP2</accession>
<evidence type="ECO:0000313" key="1">
    <source>
        <dbReference type="EMBL" id="QJA68353.1"/>
    </source>
</evidence>
<gene>
    <name evidence="1" type="ORF">MM415A07005_0009</name>
</gene>
<protein>
    <submittedName>
        <fullName evidence="1">Uncharacterized protein</fullName>
    </submittedName>
</protein>
<name>A0A6M3JEP2_9ZZZZ</name>
<dbReference type="EMBL" id="MT141609">
    <property type="protein sequence ID" value="QJA68353.1"/>
    <property type="molecule type" value="Genomic_DNA"/>
</dbReference>
<sequence>MEKTIERLAFLVNRLHSGGKHEKANRLEDHAHYLSEVFGVDQRVFSFYLNAVR</sequence>
<organism evidence="1">
    <name type="scientific">viral metagenome</name>
    <dbReference type="NCBI Taxonomy" id="1070528"/>
    <lineage>
        <taxon>unclassified sequences</taxon>
        <taxon>metagenomes</taxon>
        <taxon>organismal metagenomes</taxon>
    </lineage>
</organism>